<dbReference type="InterPro" id="IPR019775">
    <property type="entry name" value="WD40_repeat_CS"/>
</dbReference>
<dbReference type="PROSITE" id="PS50294">
    <property type="entry name" value="WD_REPEATS_REGION"/>
    <property type="match status" value="1"/>
</dbReference>
<comment type="caution">
    <text evidence="4">The sequence shown here is derived from an EMBL/GenBank/DDBJ whole genome shotgun (WGS) entry which is preliminary data.</text>
</comment>
<feature type="repeat" description="WD" evidence="3">
    <location>
        <begin position="28"/>
        <end position="69"/>
    </location>
</feature>
<evidence type="ECO:0000313" key="4">
    <source>
        <dbReference type="EMBL" id="MFF9881794.1"/>
    </source>
</evidence>
<dbReference type="SMART" id="SM00320">
    <property type="entry name" value="WD40"/>
    <property type="match status" value="1"/>
</dbReference>
<sequence length="81" mass="8542">MTRRAVRPADRRAGAAPAFVLADRNRALPGHTAAVLAVCGTPGDRYAVTGDEDGTVRVWDVVTGRCVGRLGGTGTMWTRCT</sequence>
<name>A0ABW6YSJ3_9ACTN</name>
<dbReference type="Gene3D" id="2.130.10.10">
    <property type="entry name" value="YVTN repeat-like/Quinoprotein amine dehydrogenase"/>
    <property type="match status" value="1"/>
</dbReference>
<dbReference type="InterPro" id="IPR015943">
    <property type="entry name" value="WD40/YVTN_repeat-like_dom_sf"/>
</dbReference>
<dbReference type="Pfam" id="PF00400">
    <property type="entry name" value="WD40"/>
    <property type="match status" value="1"/>
</dbReference>
<accession>A0ABW6YSJ3</accession>
<evidence type="ECO:0000256" key="1">
    <source>
        <dbReference type="ARBA" id="ARBA00022574"/>
    </source>
</evidence>
<evidence type="ECO:0000256" key="3">
    <source>
        <dbReference type="PROSITE-ProRule" id="PRU00221"/>
    </source>
</evidence>
<keyword evidence="2" id="KW-0677">Repeat</keyword>
<proteinExistence type="predicted"/>
<dbReference type="InterPro" id="IPR036322">
    <property type="entry name" value="WD40_repeat_dom_sf"/>
</dbReference>
<keyword evidence="1 3" id="KW-0853">WD repeat</keyword>
<reference evidence="4 5" key="1">
    <citation type="submission" date="2024-10" db="EMBL/GenBank/DDBJ databases">
        <title>The Natural Products Discovery Center: Release of the First 8490 Sequenced Strains for Exploring Actinobacteria Biosynthetic Diversity.</title>
        <authorList>
            <person name="Kalkreuter E."/>
            <person name="Kautsar S.A."/>
            <person name="Yang D."/>
            <person name="Bader C.D."/>
            <person name="Teijaro C.N."/>
            <person name="Fluegel L."/>
            <person name="Davis C.M."/>
            <person name="Simpson J.R."/>
            <person name="Lauterbach L."/>
            <person name="Steele A.D."/>
            <person name="Gui C."/>
            <person name="Meng S."/>
            <person name="Li G."/>
            <person name="Viehrig K."/>
            <person name="Ye F."/>
            <person name="Su P."/>
            <person name="Kiefer A.F."/>
            <person name="Nichols A."/>
            <person name="Cepeda A.J."/>
            <person name="Yan W."/>
            <person name="Fan B."/>
            <person name="Jiang Y."/>
            <person name="Adhikari A."/>
            <person name="Zheng C.-J."/>
            <person name="Schuster L."/>
            <person name="Cowan T.M."/>
            <person name="Smanski M.J."/>
            <person name="Chevrette M.G."/>
            <person name="De Carvalho L.P.S."/>
            <person name="Shen B."/>
        </authorList>
    </citation>
    <scope>NUCLEOTIDE SEQUENCE [LARGE SCALE GENOMIC DNA]</scope>
    <source>
        <strain evidence="4 5">NPDC013366</strain>
    </source>
</reference>
<dbReference type="SUPFAM" id="SSF50978">
    <property type="entry name" value="WD40 repeat-like"/>
    <property type="match status" value="1"/>
</dbReference>
<keyword evidence="5" id="KW-1185">Reference proteome</keyword>
<dbReference type="PROSITE" id="PS50082">
    <property type="entry name" value="WD_REPEATS_2"/>
    <property type="match status" value="1"/>
</dbReference>
<protein>
    <submittedName>
        <fullName evidence="4">Uncharacterized protein</fullName>
    </submittedName>
</protein>
<evidence type="ECO:0000313" key="5">
    <source>
        <dbReference type="Proteomes" id="UP001603418"/>
    </source>
</evidence>
<organism evidence="4 5">
    <name type="scientific">Streptomyces eurythermus</name>
    <dbReference type="NCBI Taxonomy" id="42237"/>
    <lineage>
        <taxon>Bacteria</taxon>
        <taxon>Bacillati</taxon>
        <taxon>Actinomycetota</taxon>
        <taxon>Actinomycetes</taxon>
        <taxon>Kitasatosporales</taxon>
        <taxon>Streptomycetaceae</taxon>
        <taxon>Streptomyces</taxon>
    </lineage>
</organism>
<dbReference type="Proteomes" id="UP001603418">
    <property type="component" value="Unassembled WGS sequence"/>
</dbReference>
<dbReference type="RefSeq" id="WP_030776118.1">
    <property type="nucleotide sequence ID" value="NZ_JBFACJ010000009.1"/>
</dbReference>
<evidence type="ECO:0000256" key="2">
    <source>
        <dbReference type="ARBA" id="ARBA00022737"/>
    </source>
</evidence>
<dbReference type="EMBL" id="JBICBM010000004">
    <property type="protein sequence ID" value="MFF9881794.1"/>
    <property type="molecule type" value="Genomic_DNA"/>
</dbReference>
<dbReference type="InterPro" id="IPR001680">
    <property type="entry name" value="WD40_rpt"/>
</dbReference>
<dbReference type="PROSITE" id="PS00678">
    <property type="entry name" value="WD_REPEATS_1"/>
    <property type="match status" value="1"/>
</dbReference>
<gene>
    <name evidence="4" type="ORF">ACF1HC_09315</name>
</gene>